<dbReference type="InterPro" id="IPR029058">
    <property type="entry name" value="AB_hydrolase_fold"/>
</dbReference>
<keyword evidence="4" id="KW-1185">Reference proteome</keyword>
<dbReference type="SUPFAM" id="SSF53474">
    <property type="entry name" value="alpha/beta-Hydrolases"/>
    <property type="match status" value="1"/>
</dbReference>
<reference evidence="3" key="1">
    <citation type="submission" date="2023-06" db="EMBL/GenBank/DDBJ databases">
        <title>Genome-scale phylogeny and comparative genomics of the fungal order Sordariales.</title>
        <authorList>
            <consortium name="Lawrence Berkeley National Laboratory"/>
            <person name="Hensen N."/>
            <person name="Bonometti L."/>
            <person name="Westerberg I."/>
            <person name="Brannstrom I.O."/>
            <person name="Guillou S."/>
            <person name="Cros-Aarteil S."/>
            <person name="Calhoun S."/>
            <person name="Haridas S."/>
            <person name="Kuo A."/>
            <person name="Mondo S."/>
            <person name="Pangilinan J."/>
            <person name="Riley R."/>
            <person name="Labutti K."/>
            <person name="Andreopoulos B."/>
            <person name="Lipzen A."/>
            <person name="Chen C."/>
            <person name="Yanf M."/>
            <person name="Daum C."/>
            <person name="Ng V."/>
            <person name="Clum A."/>
            <person name="Steindorff A."/>
            <person name="Ohm R."/>
            <person name="Martin F."/>
            <person name="Silar P."/>
            <person name="Natvig D."/>
            <person name="Lalanne C."/>
            <person name="Gautier V."/>
            <person name="Ament-Velasquez S.L."/>
            <person name="Kruys A."/>
            <person name="Hutchinson M.I."/>
            <person name="Powell A.J."/>
            <person name="Barry K."/>
            <person name="Miller A.N."/>
            <person name="Grigoriev I.V."/>
            <person name="Debuchy R."/>
            <person name="Gladieux P."/>
            <person name="Thoren M.H."/>
            <person name="Johannesson H."/>
        </authorList>
    </citation>
    <scope>NUCLEOTIDE SEQUENCE</scope>
    <source>
        <strain evidence="3">CBS 606.72</strain>
    </source>
</reference>
<dbReference type="EMBL" id="JAULSU010000007">
    <property type="protein sequence ID" value="KAK0611798.1"/>
    <property type="molecule type" value="Genomic_DNA"/>
</dbReference>
<evidence type="ECO:0000256" key="1">
    <source>
        <dbReference type="SAM" id="Phobius"/>
    </source>
</evidence>
<keyword evidence="3" id="KW-0378">Hydrolase</keyword>
<evidence type="ECO:0000259" key="2">
    <source>
        <dbReference type="Pfam" id="PF00561"/>
    </source>
</evidence>
<dbReference type="PANTHER" id="PTHR12277:SF81">
    <property type="entry name" value="PROTEIN ABHD13"/>
    <property type="match status" value="1"/>
</dbReference>
<evidence type="ECO:0000313" key="3">
    <source>
        <dbReference type="EMBL" id="KAK0611798.1"/>
    </source>
</evidence>
<keyword evidence="1" id="KW-0812">Transmembrane</keyword>
<gene>
    <name evidence="3" type="ORF">B0T14DRAFT_571663</name>
</gene>
<dbReference type="PANTHER" id="PTHR12277">
    <property type="entry name" value="ALPHA/BETA HYDROLASE DOMAIN-CONTAINING PROTEIN"/>
    <property type="match status" value="1"/>
</dbReference>
<keyword evidence="1" id="KW-1133">Transmembrane helix</keyword>
<sequence>MAGPHPAFAIGIIACVFLALYLTFLVLGSIPFFQRHFLYAHKVHTLWWHKIDRPEYWGFAKNQVTPFSLTTCDGQTLYAWHVMPLPVYLKHERKLAAQNSGFCDDVTATENFKLLRDDPESRFIVYFHGNAGHIAQAIRPASYHALTNTSRYHVLAIDYRGFGRSTGTPTEKGLIIDAVTAVNWAVQTAGVPHSRIVVLGQSLGTAVATATAEYFAKEGTDFAGVVLVAGFSSLPTMLSHYAISGYVPIMAPFRLWPWLLHQVMRVIVDKWESANRLREITQIVKARNGRLRLHLVHAKNDWDIPCHEDDKLFAGAVQGLIGDGETMGDARLATEKLGRTINRGKDSFVTNWIDRDIVIRQELFPYGGHNDLMFFAPMLTAVMKSFEVADESEE</sequence>
<feature type="transmembrane region" description="Helical" evidence="1">
    <location>
        <begin position="6"/>
        <end position="33"/>
    </location>
</feature>
<name>A0AA39TYG1_9PEZI</name>
<accession>A0AA39TYG1</accession>
<protein>
    <submittedName>
        <fullName evidence="3">Alpha/Beta hydrolase protein</fullName>
    </submittedName>
</protein>
<dbReference type="AlphaFoldDB" id="A0AA39TYG1"/>
<dbReference type="GO" id="GO:0016787">
    <property type="term" value="F:hydrolase activity"/>
    <property type="evidence" value="ECO:0007669"/>
    <property type="project" value="UniProtKB-KW"/>
</dbReference>
<evidence type="ECO:0000313" key="4">
    <source>
        <dbReference type="Proteomes" id="UP001175000"/>
    </source>
</evidence>
<keyword evidence="1" id="KW-0472">Membrane</keyword>
<dbReference type="Gene3D" id="3.40.50.1820">
    <property type="entry name" value="alpha/beta hydrolase"/>
    <property type="match status" value="1"/>
</dbReference>
<comment type="caution">
    <text evidence="3">The sequence shown here is derived from an EMBL/GenBank/DDBJ whole genome shotgun (WGS) entry which is preliminary data.</text>
</comment>
<organism evidence="3 4">
    <name type="scientific">Immersiella caudata</name>
    <dbReference type="NCBI Taxonomy" id="314043"/>
    <lineage>
        <taxon>Eukaryota</taxon>
        <taxon>Fungi</taxon>
        <taxon>Dikarya</taxon>
        <taxon>Ascomycota</taxon>
        <taxon>Pezizomycotina</taxon>
        <taxon>Sordariomycetes</taxon>
        <taxon>Sordariomycetidae</taxon>
        <taxon>Sordariales</taxon>
        <taxon>Lasiosphaeriaceae</taxon>
        <taxon>Immersiella</taxon>
    </lineage>
</organism>
<dbReference type="InterPro" id="IPR000073">
    <property type="entry name" value="AB_hydrolase_1"/>
</dbReference>
<dbReference type="Proteomes" id="UP001175000">
    <property type="component" value="Unassembled WGS sequence"/>
</dbReference>
<proteinExistence type="predicted"/>
<dbReference type="Pfam" id="PF00561">
    <property type="entry name" value="Abhydrolase_1"/>
    <property type="match status" value="1"/>
</dbReference>
<feature type="domain" description="AB hydrolase-1" evidence="2">
    <location>
        <begin position="124"/>
        <end position="235"/>
    </location>
</feature>